<dbReference type="InterPro" id="IPR011050">
    <property type="entry name" value="Pectin_lyase_fold/virulence"/>
</dbReference>
<evidence type="ECO:0000313" key="1">
    <source>
        <dbReference type="EMBL" id="OWJ78429.1"/>
    </source>
</evidence>
<proteinExistence type="predicted"/>
<organism evidence="1 2">
    <name type="scientific">Haematobacter genomosp. 1</name>
    <dbReference type="NCBI Taxonomy" id="366618"/>
    <lineage>
        <taxon>Bacteria</taxon>
        <taxon>Pseudomonadati</taxon>
        <taxon>Pseudomonadota</taxon>
        <taxon>Alphaproteobacteria</taxon>
        <taxon>Rhodobacterales</taxon>
        <taxon>Paracoccaceae</taxon>
        <taxon>Haematobacter</taxon>
    </lineage>
</organism>
<dbReference type="RefSeq" id="WP_088215088.1">
    <property type="nucleotide sequence ID" value="NZ_NIPW01000011.1"/>
</dbReference>
<accession>A0A212ABZ2</accession>
<dbReference type="EMBL" id="NIPW01000011">
    <property type="protein sequence ID" value="OWJ78429.1"/>
    <property type="molecule type" value="Genomic_DNA"/>
</dbReference>
<comment type="caution">
    <text evidence="1">The sequence shown here is derived from an EMBL/GenBank/DDBJ whole genome shotgun (WGS) entry which is preliminary data.</text>
</comment>
<sequence length="760" mass="80552">MADKRITELTPVTAGDTTDGDQFALASAAGGSIETRSLTRLEVKRALAMGADPLATAATAVYLQQQIDALTSGARIVGEWDASSGAFPSTRPDGSPIQLGDAWIVSDAGTVDGVAFAEADRLIALAPGGGAEYDGAWVRAGYADLLQDVIDGAQPYPDKSAFVAASILAPITAVRVLGGPGILTYIRDAAGQTVHSDGSRWRLASPAHYYSVAALVADSYAFDPDDRITVGFSMASAFGYRVVASDADVTTAGGVLLRVLPRSDQFYPVDAFAPPADGADCSAVVQKAINRGRVVLGPRRYHVSNLVPRTSMYIKGEDSSFSGGRAGLICTGGAVFSDTGATEIHGVTLEDFYTDAAVAGCRFWHSPSTAKYTGSFKVRNVVASCNFTCLFTCVPIYWLIDRCNFGQSGNRIGGTQEFRIFEAWCTNGNFPINNNVVRDTKHYNCAAGATFDAAYTVRCGRSWLFVNCTAESFPSACIFDARSVGQVAWVDGWIEWVGHAALFRCAIDNTAPFAISGSPIRIVGPTIYFGDATTQYLVQNINGVVSLRDINMTGVVAQVRAASDPRQMVEPVNIYGAQPAFFNNLQPQGRSFLQRVTPWRNGVTQDLVSLTSTGSPPTKAAVVSDLTGATTTAITAGNEGQAAAVQIPLALMQPLEGGYATFVLVGRFLSSPPTNSWARVVRWSNQVSPTYANISGGAVDLERITGTRLAVSAVASYIPVGLTSYHIGLQFAPETNGATFQIEGLYVLTGDQVVQYPFVV</sequence>
<name>A0A212ABZ2_9RHOB</name>
<gene>
    <name evidence="1" type="ORF">CDV49_08310</name>
</gene>
<reference evidence="1 2" key="1">
    <citation type="submission" date="2016-12" db="EMBL/GenBank/DDBJ databases">
        <title>Comparison of Traditional DNA-DNA Hybridization with In Silico Genomic Analysis.</title>
        <authorList>
            <person name="Nicholson A.C."/>
            <person name="Humrighouse B.W."/>
            <person name="Graziano J."/>
            <person name="Lasker B."/>
            <person name="Whitney A.M."/>
            <person name="Mcquiston J.R."/>
        </authorList>
    </citation>
    <scope>NUCLEOTIDE SEQUENCE [LARGE SCALE GENOMIC DNA]</scope>
    <source>
        <strain evidence="1 2">H2240</strain>
    </source>
</reference>
<dbReference type="OrthoDB" id="7877378at2"/>
<dbReference type="Proteomes" id="UP000196878">
    <property type="component" value="Unassembled WGS sequence"/>
</dbReference>
<keyword evidence="2" id="KW-1185">Reference proteome</keyword>
<dbReference type="AlphaFoldDB" id="A0A212ABZ2"/>
<protein>
    <submittedName>
        <fullName evidence="1">Uncharacterized protein</fullName>
    </submittedName>
</protein>
<dbReference type="SUPFAM" id="SSF51126">
    <property type="entry name" value="Pectin lyase-like"/>
    <property type="match status" value="1"/>
</dbReference>
<evidence type="ECO:0000313" key="2">
    <source>
        <dbReference type="Proteomes" id="UP000196878"/>
    </source>
</evidence>